<keyword evidence="2" id="KW-0378">Hydrolase</keyword>
<dbReference type="SUPFAM" id="SSF51556">
    <property type="entry name" value="Metallo-dependent hydrolases"/>
    <property type="match status" value="1"/>
</dbReference>
<dbReference type="CDD" id="cd01300">
    <property type="entry name" value="YtcJ_like"/>
    <property type="match status" value="1"/>
</dbReference>
<name>A0AAU8HPU5_9FIRM</name>
<dbReference type="PANTHER" id="PTHR22642">
    <property type="entry name" value="IMIDAZOLONEPROPIONASE"/>
    <property type="match status" value="1"/>
</dbReference>
<sequence>MNDLLIKNCRLLGENSSVDIHIKDGLIHNIESFIKPSNLTQMIDAEDNTVLPGLDDSHLHLLSLSLNKRLINVRGELSKEKLMSICNDARPNYGGWIVAKGYDENKFTSNFTLDRNFLDEHCGSSPAIFYRVCGHVAVLNTKALEALNIDSNTTVFGGELLKDTLGELTGVITEKALNLVKLPQLQEADLVEILTEGIRYVKSMGITSVQTDDLSVAQDYKSLWSIYTKAIENEPLRVYLHYNANNVEDIISAAQIFKEIDDTTYIKKGSIKVFLDGSLGARTAALKEDYSDCPNYKGVLTYSDRELDEMVKVAVENGLQLALHAIGDKAMSQGIESIRKADSKTDLRHRIIHCQVTDNKIIGDMADLNIIAEIQPTFLITDMDWAESRLGKRIEGCYAFKTMLDEGIIVSGGSDCPVEPVNPFLGLYSAVTRKNLQENPKNGWLPDEKLDLTQAVEIYTQGSAYASFDEQRKGKIQKGFYADLVILDTDLEAIKPEKIKDVKVTKTLIAASIN</sequence>
<dbReference type="RefSeq" id="WP_353892112.1">
    <property type="nucleotide sequence ID" value="NZ_CP159485.1"/>
</dbReference>
<dbReference type="Gene3D" id="3.20.20.140">
    <property type="entry name" value="Metal-dependent hydrolases"/>
    <property type="match status" value="1"/>
</dbReference>
<dbReference type="EMBL" id="CP159485">
    <property type="protein sequence ID" value="XCI27534.1"/>
    <property type="molecule type" value="Genomic_DNA"/>
</dbReference>
<dbReference type="InterPro" id="IPR013108">
    <property type="entry name" value="Amidohydro_3"/>
</dbReference>
<accession>A0AAU8HPU5</accession>
<dbReference type="PANTHER" id="PTHR22642:SF2">
    <property type="entry name" value="PROTEIN LONG AFTER FAR-RED 3"/>
    <property type="match status" value="1"/>
</dbReference>
<dbReference type="SUPFAM" id="SSF51338">
    <property type="entry name" value="Composite domain of metallo-dependent hydrolases"/>
    <property type="match status" value="1"/>
</dbReference>
<dbReference type="InterPro" id="IPR011059">
    <property type="entry name" value="Metal-dep_hydrolase_composite"/>
</dbReference>
<organism evidence="2">
    <name type="scientific">Proteinivorax hydrogeniformans</name>
    <dbReference type="NCBI Taxonomy" id="1826727"/>
    <lineage>
        <taxon>Bacteria</taxon>
        <taxon>Bacillati</taxon>
        <taxon>Bacillota</taxon>
        <taxon>Clostridia</taxon>
        <taxon>Eubacteriales</taxon>
        <taxon>Proteinivoracaceae</taxon>
        <taxon>Proteinivorax</taxon>
    </lineage>
</organism>
<dbReference type="InterPro" id="IPR032466">
    <property type="entry name" value="Metal_Hydrolase"/>
</dbReference>
<reference evidence="2" key="2">
    <citation type="submission" date="2024-06" db="EMBL/GenBank/DDBJ databases">
        <authorList>
            <person name="Petrova K.O."/>
            <person name="Toshchakov S.V."/>
            <person name="Boltjanskaja Y.V."/>
            <person name="Kevbrin V.V."/>
        </authorList>
    </citation>
    <scope>NUCLEOTIDE SEQUENCE</scope>
    <source>
        <strain evidence="2">Z-710</strain>
    </source>
</reference>
<protein>
    <submittedName>
        <fullName evidence="2">Amidohydrolase</fullName>
        <ecNumber evidence="2">3.5.-.-</ecNumber>
    </submittedName>
</protein>
<dbReference type="Pfam" id="PF07969">
    <property type="entry name" value="Amidohydro_3"/>
    <property type="match status" value="1"/>
</dbReference>
<dbReference type="Gene3D" id="3.10.310.70">
    <property type="match status" value="1"/>
</dbReference>
<feature type="domain" description="Amidohydrolase 3" evidence="1">
    <location>
        <begin position="41"/>
        <end position="509"/>
    </location>
</feature>
<dbReference type="InterPro" id="IPR033932">
    <property type="entry name" value="YtcJ-like"/>
</dbReference>
<dbReference type="AlphaFoldDB" id="A0AAU8HPU5"/>
<proteinExistence type="predicted"/>
<dbReference type="Gene3D" id="2.30.40.10">
    <property type="entry name" value="Urease, subunit C, domain 1"/>
    <property type="match status" value="1"/>
</dbReference>
<reference evidence="2" key="1">
    <citation type="journal article" date="2018" name="Antonie Van Leeuwenhoek">
        <title>Proteinivorax hydrogeniformans sp. nov., an anaerobic, haloalkaliphilic bacterium fermenting proteinaceous compounds with high hydrogen production.</title>
        <authorList>
            <person name="Boltyanskaya Y."/>
            <person name="Detkova E."/>
            <person name="Pimenov N."/>
            <person name="Kevbrin V."/>
        </authorList>
    </citation>
    <scope>NUCLEOTIDE SEQUENCE</scope>
    <source>
        <strain evidence="2">Z-710</strain>
    </source>
</reference>
<evidence type="ECO:0000313" key="2">
    <source>
        <dbReference type="EMBL" id="XCI27534.1"/>
    </source>
</evidence>
<dbReference type="GO" id="GO:0016810">
    <property type="term" value="F:hydrolase activity, acting on carbon-nitrogen (but not peptide) bonds"/>
    <property type="evidence" value="ECO:0007669"/>
    <property type="project" value="InterPro"/>
</dbReference>
<dbReference type="EC" id="3.5.-.-" evidence="2"/>
<gene>
    <name evidence="2" type="ORF">PRVXH_001436</name>
</gene>
<evidence type="ECO:0000259" key="1">
    <source>
        <dbReference type="Pfam" id="PF07969"/>
    </source>
</evidence>